<gene>
    <name evidence="1" type="ORF">T265_09981</name>
</gene>
<feature type="non-terminal residue" evidence="1">
    <location>
        <position position="1"/>
    </location>
</feature>
<feature type="non-terminal residue" evidence="1">
    <location>
        <position position="60"/>
    </location>
</feature>
<organism evidence="1 2">
    <name type="scientific">Opisthorchis viverrini</name>
    <name type="common">Southeast Asian liver fluke</name>
    <dbReference type="NCBI Taxonomy" id="6198"/>
    <lineage>
        <taxon>Eukaryota</taxon>
        <taxon>Metazoa</taxon>
        <taxon>Spiralia</taxon>
        <taxon>Lophotrochozoa</taxon>
        <taxon>Platyhelminthes</taxon>
        <taxon>Trematoda</taxon>
        <taxon>Digenea</taxon>
        <taxon>Opisthorchiida</taxon>
        <taxon>Opisthorchiata</taxon>
        <taxon>Opisthorchiidae</taxon>
        <taxon>Opisthorchis</taxon>
    </lineage>
</organism>
<dbReference type="RefSeq" id="XP_009174482.1">
    <property type="nucleotide sequence ID" value="XM_009176218.1"/>
</dbReference>
<dbReference type="EMBL" id="KL596942">
    <property type="protein sequence ID" value="KER21774.1"/>
    <property type="molecule type" value="Genomic_DNA"/>
</dbReference>
<reference evidence="1 2" key="1">
    <citation type="submission" date="2013-11" db="EMBL/GenBank/DDBJ databases">
        <title>Opisthorchis viverrini - life in the bile duct.</title>
        <authorList>
            <person name="Young N.D."/>
            <person name="Nagarajan N."/>
            <person name="Lin S.J."/>
            <person name="Korhonen P.K."/>
            <person name="Jex A.R."/>
            <person name="Hall R.S."/>
            <person name="Safavi-Hemami H."/>
            <person name="Kaewkong W."/>
            <person name="Bertrand D."/>
            <person name="Gao S."/>
            <person name="Seet Q."/>
            <person name="Wongkham S."/>
            <person name="Teh B.T."/>
            <person name="Wongkham C."/>
            <person name="Intapan P.M."/>
            <person name="Maleewong W."/>
            <person name="Yang X."/>
            <person name="Hu M."/>
            <person name="Wang Z."/>
            <person name="Hofmann A."/>
            <person name="Sternberg P.W."/>
            <person name="Tan P."/>
            <person name="Wang J."/>
            <person name="Gasser R.B."/>
        </authorList>
    </citation>
    <scope>NUCLEOTIDE SEQUENCE [LARGE SCALE GENOMIC DNA]</scope>
</reference>
<dbReference type="AlphaFoldDB" id="A0A075A310"/>
<keyword evidence="2" id="KW-1185">Reference proteome</keyword>
<evidence type="ECO:0000313" key="1">
    <source>
        <dbReference type="EMBL" id="KER21774.1"/>
    </source>
</evidence>
<dbReference type="OrthoDB" id="10050666at2759"/>
<sequence length="60" mass="7185">CFPLKLFRQSKGRWVYNGMLKRMNFASPLYTSGWPQVSYLTQVFGKRLVKEYIPLLQERN</sequence>
<evidence type="ECO:0000313" key="2">
    <source>
        <dbReference type="Proteomes" id="UP000054324"/>
    </source>
</evidence>
<name>A0A075A310_OPIVI</name>
<protein>
    <submittedName>
        <fullName evidence="1">Uncharacterized protein</fullName>
    </submittedName>
</protein>
<dbReference type="GeneID" id="20324149"/>
<dbReference type="CTD" id="20324149"/>
<accession>A0A075A310</accession>
<dbReference type="Proteomes" id="UP000054324">
    <property type="component" value="Unassembled WGS sequence"/>
</dbReference>
<proteinExistence type="predicted"/>
<dbReference type="KEGG" id="ovi:T265_09981"/>